<dbReference type="SUPFAM" id="SSF53686">
    <property type="entry name" value="Tryptophan synthase beta subunit-like PLP-dependent enzymes"/>
    <property type="match status" value="1"/>
</dbReference>
<dbReference type="InterPro" id="IPR001926">
    <property type="entry name" value="TrpB-like_PALP"/>
</dbReference>
<dbReference type="AlphaFoldDB" id="A0A381SK64"/>
<comment type="cofactor">
    <cofactor evidence="1">
        <name>pyridoxal 5'-phosphate</name>
        <dbReference type="ChEBI" id="CHEBI:597326"/>
    </cofactor>
</comment>
<dbReference type="Pfam" id="PF00291">
    <property type="entry name" value="PALP"/>
    <property type="match status" value="1"/>
</dbReference>
<sequence length="464" mass="52148">MMRYSSTRGQDKNLLFEEAVMMGLADDGGLLVPDEFPQVKSKFHEWRALSFSELSLEIMLLFTSGRIPREEFAPLVQRSYTNFRHPKITPVKSVGQIHILELFHGPTFAFKDVALQFLGNLFECFLAKRDHPLRIIGATSGDTGSAAIHGMRGKKGVDVFMLHPKGRVSPIQELQMTTVLDSNIHNLAIEGSFDDAQAIVKALFNDQEFKHSYHLGSVNSINWARILAQIVYYFYAWFQVTRDNSEFVSFAVPTGNFGNVLAGYYARRMGLPIDKLVVGTNENDILHRFFCNGEYKQTEVKETLSPSMDIQISSNFERYLFELAGRSSEQLQSWMDDFESNGKLAFGNDLLKKAQNDFVSALVNDEEILEMVSRFNQENGYLLDPHSAVGVRAAEKNDIQTPVICLACAHPAKFGDAIRKALGSEPELPDELSKLTNLETRSKTVAADPETIKQVVLETLEARS</sequence>
<feature type="domain" description="Threonine synthase N-terminal" evidence="10">
    <location>
        <begin position="3"/>
        <end position="80"/>
    </location>
</feature>
<dbReference type="Pfam" id="PF14821">
    <property type="entry name" value="Thr_synth_N"/>
    <property type="match status" value="1"/>
</dbReference>
<dbReference type="InterPro" id="IPR004450">
    <property type="entry name" value="Thr_synthase-like"/>
</dbReference>
<evidence type="ECO:0000259" key="9">
    <source>
        <dbReference type="Pfam" id="PF00291"/>
    </source>
</evidence>
<dbReference type="InterPro" id="IPR051166">
    <property type="entry name" value="Threonine_Synthase"/>
</dbReference>
<keyword evidence="6" id="KW-0791">Threonine biosynthesis</keyword>
<dbReference type="GO" id="GO:0004795">
    <property type="term" value="F:threonine synthase activity"/>
    <property type="evidence" value="ECO:0007669"/>
    <property type="project" value="UniProtKB-EC"/>
</dbReference>
<dbReference type="PANTHER" id="PTHR42690">
    <property type="entry name" value="THREONINE SYNTHASE FAMILY MEMBER"/>
    <property type="match status" value="1"/>
</dbReference>
<evidence type="ECO:0000256" key="5">
    <source>
        <dbReference type="ARBA" id="ARBA00022605"/>
    </source>
</evidence>
<dbReference type="GO" id="GO:0009088">
    <property type="term" value="P:threonine biosynthetic process"/>
    <property type="evidence" value="ECO:0007669"/>
    <property type="project" value="UniProtKB-UniPathway"/>
</dbReference>
<evidence type="ECO:0000256" key="4">
    <source>
        <dbReference type="ARBA" id="ARBA00013028"/>
    </source>
</evidence>
<dbReference type="EMBL" id="UINC01003157">
    <property type="protein sequence ID" value="SVA03834.1"/>
    <property type="molecule type" value="Genomic_DNA"/>
</dbReference>
<dbReference type="InterPro" id="IPR000634">
    <property type="entry name" value="Ser/Thr_deHydtase_PyrdxlP-BS"/>
</dbReference>
<evidence type="ECO:0000256" key="6">
    <source>
        <dbReference type="ARBA" id="ARBA00022697"/>
    </source>
</evidence>
<evidence type="ECO:0000259" key="10">
    <source>
        <dbReference type="Pfam" id="PF14821"/>
    </source>
</evidence>
<dbReference type="EC" id="4.2.3.1" evidence="4"/>
<accession>A0A381SK64</accession>
<keyword evidence="8" id="KW-0456">Lyase</keyword>
<evidence type="ECO:0000256" key="7">
    <source>
        <dbReference type="ARBA" id="ARBA00022898"/>
    </source>
</evidence>
<evidence type="ECO:0000256" key="3">
    <source>
        <dbReference type="ARBA" id="ARBA00005517"/>
    </source>
</evidence>
<comment type="similarity">
    <text evidence="3">Belongs to the threonine synthase family.</text>
</comment>
<dbReference type="CDD" id="cd01560">
    <property type="entry name" value="Thr-synth_2"/>
    <property type="match status" value="1"/>
</dbReference>
<dbReference type="Gene3D" id="3.90.1380.10">
    <property type="entry name" value="Threonine synthase, N-terminal domain"/>
    <property type="match status" value="1"/>
</dbReference>
<name>A0A381SK64_9ZZZZ</name>
<proteinExistence type="inferred from homology"/>
<dbReference type="InterPro" id="IPR036052">
    <property type="entry name" value="TrpB-like_PALP_sf"/>
</dbReference>
<keyword evidence="7" id="KW-0663">Pyridoxal phosphate</keyword>
<dbReference type="InterPro" id="IPR029144">
    <property type="entry name" value="Thr_synth_N"/>
</dbReference>
<dbReference type="NCBIfam" id="TIGR00260">
    <property type="entry name" value="thrC"/>
    <property type="match status" value="1"/>
</dbReference>
<gene>
    <name evidence="11" type="ORF">METZ01_LOCUS56688</name>
</gene>
<keyword evidence="5" id="KW-0028">Amino-acid biosynthesis</keyword>
<organism evidence="11">
    <name type="scientific">marine metagenome</name>
    <dbReference type="NCBI Taxonomy" id="408172"/>
    <lineage>
        <taxon>unclassified sequences</taxon>
        <taxon>metagenomes</taxon>
        <taxon>ecological metagenomes</taxon>
    </lineage>
</organism>
<dbReference type="Gene3D" id="3.40.50.1100">
    <property type="match status" value="2"/>
</dbReference>
<dbReference type="UniPathway" id="UPA00050">
    <property type="reaction ID" value="UER00065"/>
</dbReference>
<protein>
    <recommendedName>
        <fullName evidence="4">threonine synthase</fullName>
        <ecNumber evidence="4">4.2.3.1</ecNumber>
    </recommendedName>
</protein>
<dbReference type="PANTHER" id="PTHR42690:SF1">
    <property type="entry name" value="THREONINE SYNTHASE-LIKE 2"/>
    <property type="match status" value="1"/>
</dbReference>
<evidence type="ECO:0000256" key="8">
    <source>
        <dbReference type="ARBA" id="ARBA00023239"/>
    </source>
</evidence>
<feature type="domain" description="Tryptophan synthase beta chain-like PALP" evidence="9">
    <location>
        <begin position="100"/>
        <end position="328"/>
    </location>
</feature>
<dbReference type="PROSITE" id="PS00165">
    <property type="entry name" value="DEHYDRATASE_SER_THR"/>
    <property type="match status" value="1"/>
</dbReference>
<evidence type="ECO:0000313" key="11">
    <source>
        <dbReference type="EMBL" id="SVA03834.1"/>
    </source>
</evidence>
<comment type="pathway">
    <text evidence="2">Amino-acid biosynthesis; L-threonine biosynthesis; L-threonine from L-aspartate: step 5/5.</text>
</comment>
<evidence type="ECO:0000256" key="2">
    <source>
        <dbReference type="ARBA" id="ARBA00004979"/>
    </source>
</evidence>
<dbReference type="Pfam" id="PF24857">
    <property type="entry name" value="THR4_C"/>
    <property type="match status" value="1"/>
</dbReference>
<evidence type="ECO:0000256" key="1">
    <source>
        <dbReference type="ARBA" id="ARBA00001933"/>
    </source>
</evidence>
<reference evidence="11" key="1">
    <citation type="submission" date="2018-05" db="EMBL/GenBank/DDBJ databases">
        <authorList>
            <person name="Lanie J.A."/>
            <person name="Ng W.-L."/>
            <person name="Kazmierczak K.M."/>
            <person name="Andrzejewski T.M."/>
            <person name="Davidsen T.M."/>
            <person name="Wayne K.J."/>
            <person name="Tettelin H."/>
            <person name="Glass J.I."/>
            <person name="Rusch D."/>
            <person name="Podicherti R."/>
            <person name="Tsui H.-C.T."/>
            <person name="Winkler M.E."/>
        </authorList>
    </citation>
    <scope>NUCLEOTIDE SEQUENCE</scope>
</reference>
<dbReference type="InterPro" id="IPR037158">
    <property type="entry name" value="Thr_synth_N_sf"/>
</dbReference>
<dbReference type="GO" id="GO:0030170">
    <property type="term" value="F:pyridoxal phosphate binding"/>
    <property type="evidence" value="ECO:0007669"/>
    <property type="project" value="InterPro"/>
</dbReference>